<keyword evidence="2" id="KW-0805">Transcription regulation</keyword>
<evidence type="ECO:0000313" key="6">
    <source>
        <dbReference type="EMBL" id="QKJ31026.1"/>
    </source>
</evidence>
<dbReference type="Gene3D" id="1.10.10.10">
    <property type="entry name" value="Winged helix-like DNA-binding domain superfamily/Winged helix DNA-binding domain"/>
    <property type="match status" value="1"/>
</dbReference>
<dbReference type="Pfam" id="PF00126">
    <property type="entry name" value="HTH_1"/>
    <property type="match status" value="1"/>
</dbReference>
<dbReference type="InterPro" id="IPR036390">
    <property type="entry name" value="WH_DNA-bd_sf"/>
</dbReference>
<evidence type="ECO:0000313" key="7">
    <source>
        <dbReference type="Proteomes" id="UP000505355"/>
    </source>
</evidence>
<organism evidence="6 7">
    <name type="scientific">Mucilaginibacter mali</name>
    <dbReference type="NCBI Taxonomy" id="2740462"/>
    <lineage>
        <taxon>Bacteria</taxon>
        <taxon>Pseudomonadati</taxon>
        <taxon>Bacteroidota</taxon>
        <taxon>Sphingobacteriia</taxon>
        <taxon>Sphingobacteriales</taxon>
        <taxon>Sphingobacteriaceae</taxon>
        <taxon>Mucilaginibacter</taxon>
    </lineage>
</organism>
<dbReference type="SUPFAM" id="SSF46785">
    <property type="entry name" value="Winged helix' DNA-binding domain"/>
    <property type="match status" value="1"/>
</dbReference>
<dbReference type="Proteomes" id="UP000505355">
    <property type="component" value="Chromosome"/>
</dbReference>
<dbReference type="RefSeq" id="WP_173415693.1">
    <property type="nucleotide sequence ID" value="NZ_CP054139.1"/>
</dbReference>
<feature type="domain" description="HTH lysR-type" evidence="5">
    <location>
        <begin position="1"/>
        <end position="60"/>
    </location>
</feature>
<keyword evidence="7" id="KW-1185">Reference proteome</keyword>
<evidence type="ECO:0000256" key="2">
    <source>
        <dbReference type="ARBA" id="ARBA00023015"/>
    </source>
</evidence>
<dbReference type="InterPro" id="IPR050950">
    <property type="entry name" value="HTH-type_LysR_regulators"/>
</dbReference>
<reference evidence="6 7" key="1">
    <citation type="submission" date="2020-05" db="EMBL/GenBank/DDBJ databases">
        <title>Mucilaginibacter mali sp. nov.</title>
        <authorList>
            <person name="Kim H.S."/>
            <person name="Lee K.C."/>
            <person name="Suh M.K."/>
            <person name="Kim J.-S."/>
            <person name="Han K.-I."/>
            <person name="Eom M.K."/>
            <person name="Shin Y.K."/>
            <person name="Lee J.-S."/>
        </authorList>
    </citation>
    <scope>NUCLEOTIDE SEQUENCE [LARGE SCALE GENOMIC DNA]</scope>
    <source>
        <strain evidence="6 7">G2-14</strain>
    </source>
</reference>
<dbReference type="Gene3D" id="3.40.190.290">
    <property type="match status" value="1"/>
</dbReference>
<gene>
    <name evidence="6" type="ORF">HQ865_15105</name>
</gene>
<proteinExistence type="inferred from homology"/>
<dbReference type="PROSITE" id="PS50931">
    <property type="entry name" value="HTH_LYSR"/>
    <property type="match status" value="1"/>
</dbReference>
<protein>
    <submittedName>
        <fullName evidence="6">LysR family transcriptional regulator</fullName>
    </submittedName>
</protein>
<sequence length="302" mass="34699">MNIALHHFRLVDTINKEGTLTKAAESLHLTQSALSHQLKELEREMGVEVFQRQGKRLLLSEQGDRFLQSAKKILAEIRSLEEDISNFKNGQVGKLSISMQSYTSYHWLPAIIKDFRSRWPDINIQIVAEATQRPLEYLLRGDIDLGIVRTQMVNTLIQYEKVFEDQLVAVMSADHPLAKKEVIDFTDFHDEEVILAIYDPSYQDTPLFDAMMKELQVKPRHWHRIHYTDAAMDMVAANLGVAVMSDMVIKPYLQTRNIVSRPLPDIIAPRTWYAATKQQTPALQNFLCCMKGYFQTCCGKSL</sequence>
<dbReference type="SUPFAM" id="SSF53850">
    <property type="entry name" value="Periplasmic binding protein-like II"/>
    <property type="match status" value="1"/>
</dbReference>
<dbReference type="GO" id="GO:0003677">
    <property type="term" value="F:DNA binding"/>
    <property type="evidence" value="ECO:0007669"/>
    <property type="project" value="UniProtKB-KW"/>
</dbReference>
<dbReference type="KEGG" id="mmab:HQ865_15105"/>
<keyword evidence="4" id="KW-0804">Transcription</keyword>
<evidence type="ECO:0000259" key="5">
    <source>
        <dbReference type="PROSITE" id="PS50931"/>
    </source>
</evidence>
<evidence type="ECO:0000256" key="1">
    <source>
        <dbReference type="ARBA" id="ARBA00009437"/>
    </source>
</evidence>
<dbReference type="GO" id="GO:0005829">
    <property type="term" value="C:cytosol"/>
    <property type="evidence" value="ECO:0007669"/>
    <property type="project" value="TreeGrafter"/>
</dbReference>
<dbReference type="AlphaFoldDB" id="A0A7D4Q244"/>
<evidence type="ECO:0000256" key="3">
    <source>
        <dbReference type="ARBA" id="ARBA00023125"/>
    </source>
</evidence>
<name>A0A7D4Q244_9SPHI</name>
<dbReference type="FunFam" id="1.10.10.10:FF:000001">
    <property type="entry name" value="LysR family transcriptional regulator"/>
    <property type="match status" value="1"/>
</dbReference>
<accession>A0A7D4Q244</accession>
<dbReference type="EMBL" id="CP054139">
    <property type="protein sequence ID" value="QKJ31026.1"/>
    <property type="molecule type" value="Genomic_DNA"/>
</dbReference>
<comment type="similarity">
    <text evidence="1">Belongs to the LysR transcriptional regulatory family.</text>
</comment>
<dbReference type="Pfam" id="PF03466">
    <property type="entry name" value="LysR_substrate"/>
    <property type="match status" value="1"/>
</dbReference>
<dbReference type="PANTHER" id="PTHR30419">
    <property type="entry name" value="HTH-TYPE TRANSCRIPTIONAL REGULATOR YBHD"/>
    <property type="match status" value="1"/>
</dbReference>
<dbReference type="InterPro" id="IPR005119">
    <property type="entry name" value="LysR_subst-bd"/>
</dbReference>
<dbReference type="InterPro" id="IPR036388">
    <property type="entry name" value="WH-like_DNA-bd_sf"/>
</dbReference>
<dbReference type="GO" id="GO:0003700">
    <property type="term" value="F:DNA-binding transcription factor activity"/>
    <property type="evidence" value="ECO:0007669"/>
    <property type="project" value="InterPro"/>
</dbReference>
<dbReference type="CDD" id="cd05466">
    <property type="entry name" value="PBP2_LTTR_substrate"/>
    <property type="match status" value="1"/>
</dbReference>
<keyword evidence="3" id="KW-0238">DNA-binding</keyword>
<dbReference type="InterPro" id="IPR000847">
    <property type="entry name" value="LysR_HTH_N"/>
</dbReference>
<dbReference type="PRINTS" id="PR00039">
    <property type="entry name" value="HTHLYSR"/>
</dbReference>
<evidence type="ECO:0000256" key="4">
    <source>
        <dbReference type="ARBA" id="ARBA00023163"/>
    </source>
</evidence>